<dbReference type="SUPFAM" id="SSF57701">
    <property type="entry name" value="Zn2/Cys6 DNA-binding domain"/>
    <property type="match status" value="1"/>
</dbReference>
<dbReference type="Proteomes" id="UP000481861">
    <property type="component" value="Unassembled WGS sequence"/>
</dbReference>
<dbReference type="CDD" id="cd00067">
    <property type="entry name" value="GAL4"/>
    <property type="match status" value="1"/>
</dbReference>
<reference evidence="3 4" key="1">
    <citation type="submission" date="2020-01" db="EMBL/GenBank/DDBJ databases">
        <authorList>
            <consortium name="DOE Joint Genome Institute"/>
            <person name="Haridas S."/>
            <person name="Albert R."/>
            <person name="Binder M."/>
            <person name="Bloem J."/>
            <person name="Labutti K."/>
            <person name="Salamov A."/>
            <person name="Andreopoulos B."/>
            <person name="Baker S.E."/>
            <person name="Barry K."/>
            <person name="Bills G."/>
            <person name="Bluhm B.H."/>
            <person name="Cannon C."/>
            <person name="Castanera R."/>
            <person name="Culley D.E."/>
            <person name="Daum C."/>
            <person name="Ezra D."/>
            <person name="Gonzalez J.B."/>
            <person name="Henrissat B."/>
            <person name="Kuo A."/>
            <person name="Liang C."/>
            <person name="Lipzen A."/>
            <person name="Lutzoni F."/>
            <person name="Magnuson J."/>
            <person name="Mondo S."/>
            <person name="Nolan M."/>
            <person name="Ohm R."/>
            <person name="Pangilinan J."/>
            <person name="Park H.-J.H."/>
            <person name="Ramirez L."/>
            <person name="Alfaro M."/>
            <person name="Sun H."/>
            <person name="Tritt A."/>
            <person name="Yoshinaga Y."/>
            <person name="Zwiers L.-H.L."/>
            <person name="Turgeon B.G."/>
            <person name="Goodwin S.B."/>
            <person name="Spatafora J.W."/>
            <person name="Crous P.W."/>
            <person name="Grigoriev I.V."/>
        </authorList>
    </citation>
    <scope>NUCLEOTIDE SEQUENCE [LARGE SCALE GENOMIC DNA]</scope>
    <source>
        <strain evidence="3 4">CBS 611.86</strain>
    </source>
</reference>
<dbReference type="InterPro" id="IPR001138">
    <property type="entry name" value="Zn2Cys6_DnaBD"/>
</dbReference>
<dbReference type="GO" id="GO:0008270">
    <property type="term" value="F:zinc ion binding"/>
    <property type="evidence" value="ECO:0007669"/>
    <property type="project" value="InterPro"/>
</dbReference>
<feature type="domain" description="Zn(2)-C6 fungal-type" evidence="2">
    <location>
        <begin position="10"/>
        <end position="38"/>
    </location>
</feature>
<proteinExistence type="predicted"/>
<dbReference type="EMBL" id="JAADJZ010000013">
    <property type="protein sequence ID" value="KAF2870796.1"/>
    <property type="molecule type" value="Genomic_DNA"/>
</dbReference>
<comment type="caution">
    <text evidence="3">The sequence shown here is derived from an EMBL/GenBank/DDBJ whole genome shotgun (WGS) entry which is preliminary data.</text>
</comment>
<dbReference type="Pfam" id="PF11951">
    <property type="entry name" value="Fungal_trans_2"/>
    <property type="match status" value="1"/>
</dbReference>
<keyword evidence="4" id="KW-1185">Reference proteome</keyword>
<name>A0A7C8M7H0_9PLEO</name>
<dbReference type="PANTHER" id="PTHR38111">
    <property type="entry name" value="ZN(2)-C6 FUNGAL-TYPE DOMAIN-CONTAINING PROTEIN-RELATED"/>
    <property type="match status" value="1"/>
</dbReference>
<protein>
    <recommendedName>
        <fullName evidence="2">Zn(2)-C6 fungal-type domain-containing protein</fullName>
    </recommendedName>
</protein>
<dbReference type="InterPro" id="IPR053178">
    <property type="entry name" value="Osmoadaptation_assoc"/>
</dbReference>
<evidence type="ECO:0000256" key="1">
    <source>
        <dbReference type="ARBA" id="ARBA00023242"/>
    </source>
</evidence>
<organism evidence="3 4">
    <name type="scientific">Massariosphaeria phaeospora</name>
    <dbReference type="NCBI Taxonomy" id="100035"/>
    <lineage>
        <taxon>Eukaryota</taxon>
        <taxon>Fungi</taxon>
        <taxon>Dikarya</taxon>
        <taxon>Ascomycota</taxon>
        <taxon>Pezizomycotina</taxon>
        <taxon>Dothideomycetes</taxon>
        <taxon>Pleosporomycetidae</taxon>
        <taxon>Pleosporales</taxon>
        <taxon>Pleosporales incertae sedis</taxon>
        <taxon>Massariosphaeria</taxon>
    </lineage>
</organism>
<keyword evidence="1" id="KW-0539">Nucleus</keyword>
<accession>A0A7C8M7H0</accession>
<dbReference type="PROSITE" id="PS50048">
    <property type="entry name" value="ZN2_CY6_FUNGAL_2"/>
    <property type="match status" value="1"/>
</dbReference>
<evidence type="ECO:0000313" key="4">
    <source>
        <dbReference type="Proteomes" id="UP000481861"/>
    </source>
</evidence>
<dbReference type="InterPro" id="IPR021858">
    <property type="entry name" value="Fun_TF"/>
</dbReference>
<dbReference type="AlphaFoldDB" id="A0A7C8M7H0"/>
<dbReference type="InterPro" id="IPR036864">
    <property type="entry name" value="Zn2-C6_fun-type_DNA-bd_sf"/>
</dbReference>
<dbReference type="GO" id="GO:0000981">
    <property type="term" value="F:DNA-binding transcription factor activity, RNA polymerase II-specific"/>
    <property type="evidence" value="ECO:0007669"/>
    <property type="project" value="InterPro"/>
</dbReference>
<gene>
    <name evidence="3" type="ORF">BDV95DRAFT_68581</name>
</gene>
<dbReference type="Gene3D" id="4.10.240.10">
    <property type="entry name" value="Zn(2)-C6 fungal-type DNA-binding domain"/>
    <property type="match status" value="1"/>
</dbReference>
<sequence length="510" mass="56759">MLPQSQRKGDCKPCRESKAQCDRKRPRCSECISTSKACGGYDMGHIFINVNSARPPPLWNRTQNAQKYLVLDLASQPASPEQLQFPVIPSIEAVASPALPAFPNPDPTNLSGMVTVFLDLYYRRFGPDKTSTDALQPGFECGGWRSLLPSWVGQSPILDTAISALATCFVGTQYQQDRLMDYGRNMYLNALQMLQQALAASDSGNRRDLTATTLVMSSTELFMSNGGGPSQGAHIEGATRLLHCAFKWLDMEELHIYILHQGLFEAISTRRSYDFSSPSYRPLVRQLYTVPRTFPNDLYFRWCEIILPLPNILAAVDNISSSSTPTPPPTILTTLNEIVTLEQYLAPWYETVKASMPGPWTLPAAQISADSVPFPLHFMSIEVCTLYVLHWASQLLILEARYVLSTHLPAHHGASASNSTATPQDLSAQMSEYASLICRSVQFCAHDTSFAATENIFFPLSVVACFYMRRGDDGRLKWCVAAFRRIAEEQKIGYGSEKLELAERRVGREA</sequence>
<evidence type="ECO:0000259" key="2">
    <source>
        <dbReference type="PROSITE" id="PS50048"/>
    </source>
</evidence>
<dbReference type="Pfam" id="PF00172">
    <property type="entry name" value="Zn_clus"/>
    <property type="match status" value="1"/>
</dbReference>
<evidence type="ECO:0000313" key="3">
    <source>
        <dbReference type="EMBL" id="KAF2870796.1"/>
    </source>
</evidence>
<dbReference type="OrthoDB" id="4491390at2759"/>